<comment type="caution">
    <text evidence="1">The sequence shown here is derived from an EMBL/GenBank/DDBJ whole genome shotgun (WGS) entry which is preliminary data.</text>
</comment>
<dbReference type="RefSeq" id="WP_370196340.1">
    <property type="nucleotide sequence ID" value="NZ_JBGBZA010000002.1"/>
</dbReference>
<sequence>MSRPNAMNEIEFSGVAQQVEIDARARDDACGILAQFSQDLGKLDQSSDALSPFHWSHLGLTPTG</sequence>
<evidence type="ECO:0000313" key="2">
    <source>
        <dbReference type="Proteomes" id="UP001565471"/>
    </source>
</evidence>
<keyword evidence="2" id="KW-1185">Reference proteome</keyword>
<evidence type="ECO:0000313" key="1">
    <source>
        <dbReference type="EMBL" id="MEY9318023.1"/>
    </source>
</evidence>
<reference evidence="1 2" key="1">
    <citation type="submission" date="2024-07" db="EMBL/GenBank/DDBJ databases">
        <title>Genomic Encyclopedia of Type Strains, Phase V (KMG-V): Genome sequencing to study the core and pangenomes of soil and plant-associated prokaryotes.</title>
        <authorList>
            <person name="Whitman W."/>
        </authorList>
    </citation>
    <scope>NUCLEOTIDE SEQUENCE [LARGE SCALE GENOMIC DNA]</scope>
    <source>
        <strain evidence="1 2">USDA 415</strain>
    </source>
</reference>
<gene>
    <name evidence="1" type="ORF">ABIF29_004822</name>
</gene>
<protein>
    <submittedName>
        <fullName evidence="1">Uncharacterized protein</fullName>
    </submittedName>
</protein>
<dbReference type="EMBL" id="JBGBZA010000002">
    <property type="protein sequence ID" value="MEY9318023.1"/>
    <property type="molecule type" value="Genomic_DNA"/>
</dbReference>
<dbReference type="Proteomes" id="UP001565471">
    <property type="component" value="Unassembled WGS sequence"/>
</dbReference>
<accession>A0ABV4F3N1</accession>
<proteinExistence type="predicted"/>
<name>A0ABV4F3N1_BRAEL</name>
<organism evidence="1 2">
    <name type="scientific">Bradyrhizobium elkanii</name>
    <dbReference type="NCBI Taxonomy" id="29448"/>
    <lineage>
        <taxon>Bacteria</taxon>
        <taxon>Pseudomonadati</taxon>
        <taxon>Pseudomonadota</taxon>
        <taxon>Alphaproteobacteria</taxon>
        <taxon>Hyphomicrobiales</taxon>
        <taxon>Nitrobacteraceae</taxon>
        <taxon>Bradyrhizobium</taxon>
    </lineage>
</organism>